<sequence length="169" mass="18458">MKDKNTNDLETTEVEKSAAETSTIETTDSWEWKEIIKHAFSPKPEGSPKSGKKELGVRLGAGVLLTLIVLISFSGSDVPTCNDSATKDSVLETVKSKVAKQFGKKADNLSYKINDIGTLSTDNRTGFQQCIANIEIIENDSKESRSTSVTYTISKSLGDNDFKVNVTKM</sequence>
<feature type="compositionally biased region" description="Basic and acidic residues" evidence="1">
    <location>
        <begin position="1"/>
        <end position="18"/>
    </location>
</feature>
<reference evidence="2 3" key="1">
    <citation type="submission" date="2020-09" db="EMBL/GenBank/DDBJ databases">
        <title>Marinomonas sp. nov., isolated from the cysticercosis algae of Qingdao, China.</title>
        <authorList>
            <person name="Sun X."/>
        </authorList>
    </citation>
    <scope>NUCLEOTIDE SEQUENCE [LARGE SCALE GENOMIC DNA]</scope>
    <source>
        <strain evidence="2 3">SM2066</strain>
    </source>
</reference>
<comment type="caution">
    <text evidence="2">The sequence shown here is derived from an EMBL/GenBank/DDBJ whole genome shotgun (WGS) entry which is preliminary data.</text>
</comment>
<evidence type="ECO:0000256" key="1">
    <source>
        <dbReference type="SAM" id="MobiDB-lite"/>
    </source>
</evidence>
<evidence type="ECO:0008006" key="4">
    <source>
        <dbReference type="Google" id="ProtNLM"/>
    </source>
</evidence>
<gene>
    <name evidence="2" type="ORF">IF202_02795</name>
</gene>
<dbReference type="RefSeq" id="WP_191593339.1">
    <property type="nucleotide sequence ID" value="NZ_JACYFC010000001.1"/>
</dbReference>
<name>A0ABR8NV90_9GAMM</name>
<dbReference type="EMBL" id="JACYFC010000001">
    <property type="protein sequence ID" value="MBD5769966.1"/>
    <property type="molecule type" value="Genomic_DNA"/>
</dbReference>
<organism evidence="2 3">
    <name type="scientific">Marinomonas colpomeniae</name>
    <dbReference type="NCBI Taxonomy" id="2774408"/>
    <lineage>
        <taxon>Bacteria</taxon>
        <taxon>Pseudomonadati</taxon>
        <taxon>Pseudomonadota</taxon>
        <taxon>Gammaproteobacteria</taxon>
        <taxon>Oceanospirillales</taxon>
        <taxon>Oceanospirillaceae</taxon>
        <taxon>Marinomonas</taxon>
    </lineage>
</organism>
<feature type="region of interest" description="Disordered" evidence="1">
    <location>
        <begin position="1"/>
        <end position="25"/>
    </location>
</feature>
<keyword evidence="3" id="KW-1185">Reference proteome</keyword>
<dbReference type="Proteomes" id="UP000604161">
    <property type="component" value="Unassembled WGS sequence"/>
</dbReference>
<evidence type="ECO:0000313" key="3">
    <source>
        <dbReference type="Proteomes" id="UP000604161"/>
    </source>
</evidence>
<evidence type="ECO:0000313" key="2">
    <source>
        <dbReference type="EMBL" id="MBD5769966.1"/>
    </source>
</evidence>
<accession>A0ABR8NV90</accession>
<protein>
    <recommendedName>
        <fullName evidence="4">DUF4878 domain-containing protein</fullName>
    </recommendedName>
</protein>
<proteinExistence type="predicted"/>